<gene>
    <name evidence="1" type="ORF">NBO_66g0004</name>
</gene>
<dbReference type="AlphaFoldDB" id="R0M6C4"/>
<protein>
    <submittedName>
        <fullName evidence="1">Uncharacterized protein</fullName>
    </submittedName>
</protein>
<evidence type="ECO:0000313" key="1">
    <source>
        <dbReference type="EMBL" id="EOB13544.1"/>
    </source>
</evidence>
<dbReference type="EMBL" id="KB908974">
    <property type="protein sequence ID" value="EOB13544.1"/>
    <property type="molecule type" value="Genomic_DNA"/>
</dbReference>
<proteinExistence type="predicted"/>
<evidence type="ECO:0000313" key="2">
    <source>
        <dbReference type="Proteomes" id="UP000016927"/>
    </source>
</evidence>
<reference evidence="1 2" key="1">
    <citation type="journal article" date="2013" name="BMC Genomics">
        <title>Comparative genomics of parasitic silkworm microsporidia reveal an association between genome expansion and host adaptation.</title>
        <authorList>
            <person name="Pan G."/>
            <person name="Xu J."/>
            <person name="Li T."/>
            <person name="Xia Q."/>
            <person name="Liu S.L."/>
            <person name="Zhang G."/>
            <person name="Li S."/>
            <person name="Li C."/>
            <person name="Liu H."/>
            <person name="Yang L."/>
            <person name="Liu T."/>
            <person name="Zhang X."/>
            <person name="Wu Z."/>
            <person name="Fan W."/>
            <person name="Dang X."/>
            <person name="Xiang H."/>
            <person name="Tao M."/>
            <person name="Li Y."/>
            <person name="Hu J."/>
            <person name="Li Z."/>
            <person name="Lin L."/>
            <person name="Luo J."/>
            <person name="Geng L."/>
            <person name="Wang L."/>
            <person name="Long M."/>
            <person name="Wan Y."/>
            <person name="He N."/>
            <person name="Zhang Z."/>
            <person name="Lu C."/>
            <person name="Keeling P.J."/>
            <person name="Wang J."/>
            <person name="Xiang Z."/>
            <person name="Zhou Z."/>
        </authorList>
    </citation>
    <scope>NUCLEOTIDE SEQUENCE [LARGE SCALE GENOMIC DNA]</scope>
    <source>
        <strain evidence="2">CQ1 / CVCC 102059</strain>
    </source>
</reference>
<name>R0M6C4_NOSB1</name>
<organism evidence="1 2">
    <name type="scientific">Nosema bombycis (strain CQ1 / CVCC 102059)</name>
    <name type="common">Microsporidian parasite</name>
    <name type="synonym">Pebrine of silkworm</name>
    <dbReference type="NCBI Taxonomy" id="578461"/>
    <lineage>
        <taxon>Eukaryota</taxon>
        <taxon>Fungi</taxon>
        <taxon>Fungi incertae sedis</taxon>
        <taxon>Microsporidia</taxon>
        <taxon>Nosematidae</taxon>
        <taxon>Nosema</taxon>
    </lineage>
</organism>
<accession>R0M6C4</accession>
<dbReference type="VEuPathDB" id="MicrosporidiaDB:NBO_66g0004"/>
<dbReference type="HOGENOM" id="CLU_1713820_0_0_1"/>
<sequence>MQCFGLVYALKTILFKNIVLCSELNDIPATFENLQCNQIKQEDVLFCLKSKLNEIKLREDYFDDKKNNDLQLNTSEISEKNNSETKNNSEDASCTNLFVVFEEENDSMNAEVDSDSYDKSSVIRDEEDYDTFDVKKENKINQQVWSLQHYLNC</sequence>
<dbReference type="Proteomes" id="UP000016927">
    <property type="component" value="Unassembled WGS sequence"/>
</dbReference>
<keyword evidence="2" id="KW-1185">Reference proteome</keyword>